<evidence type="ECO:0000313" key="3">
    <source>
        <dbReference type="Proteomes" id="UP000199598"/>
    </source>
</evidence>
<keyword evidence="1" id="KW-0812">Transmembrane</keyword>
<reference evidence="2 3" key="1">
    <citation type="submission" date="2016-10" db="EMBL/GenBank/DDBJ databases">
        <authorList>
            <person name="Varghese N."/>
            <person name="Submissions S."/>
        </authorList>
    </citation>
    <scope>NUCLEOTIDE SEQUENCE [LARGE SCALE GENOMIC DNA]</scope>
    <source>
        <strain evidence="2 3">DSM 16392</strain>
    </source>
</reference>
<name>A0A1I3ZY96_9HYPH</name>
<keyword evidence="1" id="KW-1133">Transmembrane helix</keyword>
<comment type="caution">
    <text evidence="2">The sequence shown here is derived from an EMBL/GenBank/DDBJ whole genome shotgun (WGS) entry which is preliminary data.</text>
</comment>
<dbReference type="Proteomes" id="UP000199598">
    <property type="component" value="Unassembled WGS sequence"/>
</dbReference>
<evidence type="ECO:0000256" key="1">
    <source>
        <dbReference type="SAM" id="Phobius"/>
    </source>
</evidence>
<keyword evidence="3" id="KW-1185">Reference proteome</keyword>
<organism evidence="2 3">
    <name type="scientific">Pseudovibrio ascidiaceicola</name>
    <dbReference type="NCBI Taxonomy" id="285279"/>
    <lineage>
        <taxon>Bacteria</taxon>
        <taxon>Pseudomonadati</taxon>
        <taxon>Pseudomonadota</taxon>
        <taxon>Alphaproteobacteria</taxon>
        <taxon>Hyphomicrobiales</taxon>
        <taxon>Stappiaceae</taxon>
        <taxon>Pseudovibrio</taxon>
    </lineage>
</organism>
<feature type="transmembrane region" description="Helical" evidence="1">
    <location>
        <begin position="15"/>
        <end position="33"/>
    </location>
</feature>
<sequence>MRFNRVIEIDLSNKYHLLALNNTLIPWVLAYLIRFARNLLIALPVHVDTSFTLVVISLLVLMNLFNLYLASFLEFLGKCVAVLLVFLNVSSLLLLGAISFFTGIPNLPFLIGTVQWFFG</sequence>
<keyword evidence="1" id="KW-0472">Membrane</keyword>
<proteinExistence type="predicted"/>
<accession>A0A1I3ZY96</accession>
<dbReference type="EMBL" id="FOSK01000005">
    <property type="protein sequence ID" value="SFK48519.1"/>
    <property type="molecule type" value="Genomic_DNA"/>
</dbReference>
<gene>
    <name evidence="2" type="ORF">SAMN04488518_105330</name>
</gene>
<protein>
    <submittedName>
        <fullName evidence="2">Uncharacterized protein</fullName>
    </submittedName>
</protein>
<evidence type="ECO:0000313" key="2">
    <source>
        <dbReference type="EMBL" id="SFK48519.1"/>
    </source>
</evidence>